<keyword evidence="6" id="KW-0689">Ribosomal protein</keyword>
<dbReference type="Pfam" id="PF00005">
    <property type="entry name" value="ABC_tran"/>
    <property type="match status" value="1"/>
</dbReference>
<dbReference type="PROSITE" id="PS00211">
    <property type="entry name" value="ABC_TRANSPORTER_1"/>
    <property type="match status" value="1"/>
</dbReference>
<dbReference type="CDD" id="cd10147">
    <property type="entry name" value="Wzt_C-like"/>
    <property type="match status" value="1"/>
</dbReference>
<dbReference type="Pfam" id="PF14524">
    <property type="entry name" value="Wzt_C"/>
    <property type="match status" value="1"/>
</dbReference>
<evidence type="ECO:0000256" key="2">
    <source>
        <dbReference type="ARBA" id="ARBA00022448"/>
    </source>
</evidence>
<evidence type="ECO:0000256" key="3">
    <source>
        <dbReference type="ARBA" id="ARBA00022741"/>
    </source>
</evidence>
<dbReference type="SMART" id="SM00382">
    <property type="entry name" value="AAA"/>
    <property type="match status" value="1"/>
</dbReference>
<evidence type="ECO:0000256" key="4">
    <source>
        <dbReference type="ARBA" id="ARBA00022840"/>
    </source>
</evidence>
<dbReference type="GO" id="GO:0140359">
    <property type="term" value="F:ABC-type transporter activity"/>
    <property type="evidence" value="ECO:0007669"/>
    <property type="project" value="InterPro"/>
</dbReference>
<dbReference type="PROSITE" id="PS50893">
    <property type="entry name" value="ABC_TRANSPORTER_2"/>
    <property type="match status" value="1"/>
</dbReference>
<comment type="similarity">
    <text evidence="1">Belongs to the ABC transporter superfamily.</text>
</comment>
<dbReference type="GO" id="GO:0016020">
    <property type="term" value="C:membrane"/>
    <property type="evidence" value="ECO:0007669"/>
    <property type="project" value="InterPro"/>
</dbReference>
<evidence type="ECO:0000313" key="6">
    <source>
        <dbReference type="EMBL" id="KPX15238.1"/>
    </source>
</evidence>
<accession>A0A0P9QJA7</accession>
<keyword evidence="4" id="KW-0067">ATP-binding</keyword>
<dbReference type="RefSeq" id="WP_044324718.1">
    <property type="nucleotide sequence ID" value="NZ_JYHG01000084.1"/>
</dbReference>
<keyword evidence="6" id="KW-0687">Ribonucleoprotein</keyword>
<dbReference type="GO" id="GO:0016887">
    <property type="term" value="F:ATP hydrolysis activity"/>
    <property type="evidence" value="ECO:0007669"/>
    <property type="project" value="InterPro"/>
</dbReference>
<organism evidence="6 7">
    <name type="scientific">Pseudomonas amygdali pv. dendropanacis</name>
    <dbReference type="NCBI Taxonomy" id="235272"/>
    <lineage>
        <taxon>Bacteria</taxon>
        <taxon>Pseudomonadati</taxon>
        <taxon>Pseudomonadota</taxon>
        <taxon>Gammaproteobacteria</taxon>
        <taxon>Pseudomonadales</taxon>
        <taxon>Pseudomonadaceae</taxon>
        <taxon>Pseudomonas</taxon>
        <taxon>Pseudomonas amygdali</taxon>
    </lineage>
</organism>
<dbReference type="InterPro" id="IPR029439">
    <property type="entry name" value="Wzt_C"/>
</dbReference>
<dbReference type="InterPro" id="IPR027417">
    <property type="entry name" value="P-loop_NTPase"/>
</dbReference>
<dbReference type="PANTHER" id="PTHR46743:SF2">
    <property type="entry name" value="TEICHOIC ACIDS EXPORT ATP-BINDING PROTEIN TAGH"/>
    <property type="match status" value="1"/>
</dbReference>
<keyword evidence="2" id="KW-0813">Transport</keyword>
<comment type="caution">
    <text evidence="6">The sequence shown here is derived from an EMBL/GenBank/DDBJ whole genome shotgun (WGS) entry which is preliminary data.</text>
</comment>
<gene>
    <name evidence="6" type="ORF">ALO71_200099</name>
</gene>
<reference evidence="6 7" key="1">
    <citation type="submission" date="2015-09" db="EMBL/GenBank/DDBJ databases">
        <title>Genome announcement of multiple Pseudomonas syringae strains.</title>
        <authorList>
            <person name="Thakur S."/>
            <person name="Wang P.W."/>
            <person name="Gong Y."/>
            <person name="Weir B.S."/>
            <person name="Guttman D.S."/>
        </authorList>
    </citation>
    <scope>NUCLEOTIDE SEQUENCE [LARGE SCALE GENOMIC DNA]</scope>
    <source>
        <strain evidence="6 7">ICMP9150</strain>
    </source>
</reference>
<dbReference type="AlphaFoldDB" id="A0A0P9QJA7"/>
<evidence type="ECO:0000313" key="7">
    <source>
        <dbReference type="Proteomes" id="UP000050346"/>
    </source>
</evidence>
<keyword evidence="3" id="KW-0547">Nucleotide-binding</keyword>
<dbReference type="CDD" id="cd03220">
    <property type="entry name" value="ABC_KpsT_Wzt"/>
    <property type="match status" value="1"/>
</dbReference>
<dbReference type="InterPro" id="IPR003593">
    <property type="entry name" value="AAA+_ATPase"/>
</dbReference>
<name>A0A0P9QJA7_PSEA0</name>
<protein>
    <submittedName>
        <fullName evidence="6">30S ribosomal protein S4</fullName>
    </submittedName>
</protein>
<dbReference type="InterPro" id="IPR015860">
    <property type="entry name" value="ABC_transpr_TagH-like"/>
</dbReference>
<proteinExistence type="inferred from homology"/>
<dbReference type="InterPro" id="IPR017871">
    <property type="entry name" value="ABC_transporter-like_CS"/>
</dbReference>
<dbReference type="InterPro" id="IPR050683">
    <property type="entry name" value="Bact_Polysacc_Export_ATP-bd"/>
</dbReference>
<dbReference type="Gene3D" id="2.70.50.60">
    <property type="entry name" value="abc- transporter (atp binding component) like domain"/>
    <property type="match status" value="1"/>
</dbReference>
<sequence>MSLLTVKNLGKAYRVYASEFQRIGRWFGISTKPKEEHWVLKHVNFSIHAGEAIGIVGQNGAGKSTLLKMITGTLQPTEGNVQVNGRIAAILELGMGFTPDLTGRQNVYHAAGLMGFNADRIDEVIKEIEAFAEIGTYFDEPVRTYSSGMQMRVAFAVATAIRPEILIVDEALSVGDSYFQHKSFDRIREFQQQGTTLLIVSHDRGSIQALCNRAILLEKGTVIKDGKPEEVMDFYNALIAEKENSTVQTRELEEGGVQTRSGSGEATIGLVTLHNAAGERIEYVSVGETVSLRINAQVNSAIPELVVGYLIKDRLGQPVYGTNTHHMGCKVSDLQAGESLDYSFSFNANLGPGSYSVAVALHTTDSHLARNYEWVDLTLVFNVVNISQSEFVGMAWLPPVVECSR</sequence>
<dbReference type="GO" id="GO:0005840">
    <property type="term" value="C:ribosome"/>
    <property type="evidence" value="ECO:0007669"/>
    <property type="project" value="UniProtKB-KW"/>
</dbReference>
<dbReference type="Proteomes" id="UP000050346">
    <property type="component" value="Unassembled WGS sequence"/>
</dbReference>
<dbReference type="SUPFAM" id="SSF52540">
    <property type="entry name" value="P-loop containing nucleoside triphosphate hydrolases"/>
    <property type="match status" value="1"/>
</dbReference>
<feature type="domain" description="ABC transporter" evidence="5">
    <location>
        <begin position="4"/>
        <end position="244"/>
    </location>
</feature>
<dbReference type="EMBL" id="LJQG01000260">
    <property type="protein sequence ID" value="KPX15238.1"/>
    <property type="molecule type" value="Genomic_DNA"/>
</dbReference>
<evidence type="ECO:0000259" key="5">
    <source>
        <dbReference type="PROSITE" id="PS50893"/>
    </source>
</evidence>
<dbReference type="PANTHER" id="PTHR46743">
    <property type="entry name" value="TEICHOIC ACIDS EXPORT ATP-BINDING PROTEIN TAGH"/>
    <property type="match status" value="1"/>
</dbReference>
<dbReference type="GO" id="GO:0005524">
    <property type="term" value="F:ATP binding"/>
    <property type="evidence" value="ECO:0007669"/>
    <property type="project" value="UniProtKB-KW"/>
</dbReference>
<evidence type="ECO:0000256" key="1">
    <source>
        <dbReference type="ARBA" id="ARBA00005417"/>
    </source>
</evidence>
<dbReference type="InterPro" id="IPR003439">
    <property type="entry name" value="ABC_transporter-like_ATP-bd"/>
</dbReference>
<dbReference type="PATRIC" id="fig|235272.12.peg.48"/>
<dbReference type="Gene3D" id="3.40.50.300">
    <property type="entry name" value="P-loop containing nucleotide triphosphate hydrolases"/>
    <property type="match status" value="1"/>
</dbReference>